<dbReference type="GeneID" id="33897085"/>
<reference evidence="3 4" key="1">
    <citation type="submission" date="2016-08" db="EMBL/GenBank/DDBJ databases">
        <authorList>
            <person name="Loux V."/>
            <person name="Rue O."/>
        </authorList>
    </citation>
    <scope>NUCLEOTIDE SEQUENCE [LARGE SCALE GENOMIC DNA]</scope>
    <source>
        <strain evidence="3 4">AFSSA_08CEB44bac</strain>
    </source>
</reference>
<keyword evidence="2" id="KW-0812">Transmembrane</keyword>
<accession>A0AAX2CGK7</accession>
<dbReference type="Proteomes" id="UP000242164">
    <property type="component" value="Unassembled WGS sequence"/>
</dbReference>
<feature type="transmembrane region" description="Helical" evidence="2">
    <location>
        <begin position="9"/>
        <end position="30"/>
    </location>
</feature>
<evidence type="ECO:0000256" key="1">
    <source>
        <dbReference type="SAM" id="Coils"/>
    </source>
</evidence>
<organism evidence="3 4">
    <name type="scientific">Bacillus cytotoxicus</name>
    <dbReference type="NCBI Taxonomy" id="580165"/>
    <lineage>
        <taxon>Bacteria</taxon>
        <taxon>Bacillati</taxon>
        <taxon>Bacillota</taxon>
        <taxon>Bacilli</taxon>
        <taxon>Bacillales</taxon>
        <taxon>Bacillaceae</taxon>
        <taxon>Bacillus</taxon>
        <taxon>Bacillus cereus group</taxon>
    </lineage>
</organism>
<gene>
    <name evidence="3" type="ORF">BCB44BAC_01994</name>
</gene>
<keyword evidence="2" id="KW-0472">Membrane</keyword>
<comment type="caution">
    <text evidence="3">The sequence shown here is derived from an EMBL/GenBank/DDBJ whole genome shotgun (WGS) entry which is preliminary data.</text>
</comment>
<feature type="coiled-coil region" evidence="1">
    <location>
        <begin position="88"/>
        <end position="115"/>
    </location>
</feature>
<keyword evidence="2" id="KW-1133">Transmembrane helix</keyword>
<proteinExistence type="predicted"/>
<evidence type="ECO:0008006" key="5">
    <source>
        <dbReference type="Google" id="ProtNLM"/>
    </source>
</evidence>
<dbReference type="EMBL" id="FMIK01000024">
    <property type="protein sequence ID" value="SCL92127.1"/>
    <property type="molecule type" value="Genomic_DNA"/>
</dbReference>
<keyword evidence="1" id="KW-0175">Coiled coil</keyword>
<name>A0AAX2CGK7_9BACI</name>
<evidence type="ECO:0000256" key="2">
    <source>
        <dbReference type="SAM" id="Phobius"/>
    </source>
</evidence>
<protein>
    <recommendedName>
        <fullName evidence="5">Group-specific protein</fullName>
    </recommendedName>
</protein>
<dbReference type="RefSeq" id="WP_012094254.1">
    <property type="nucleotide sequence ID" value="NZ_CP024101.1"/>
</dbReference>
<evidence type="ECO:0000313" key="3">
    <source>
        <dbReference type="EMBL" id="SCL92127.1"/>
    </source>
</evidence>
<evidence type="ECO:0000313" key="4">
    <source>
        <dbReference type="Proteomes" id="UP000242164"/>
    </source>
</evidence>
<sequence length="195" mass="22289">MKELFDRKWWVVLFSAVIITGTISFITFSYNSEKKLQQDTKESLDKSTYQKELKSHIDLLNAKYDQIVAKEWLPAWDIINGNKNNVNKAELIEKMNQISNDFSELSSQMENFKAEKKLQDTDLKKKMNHFRIAFIAASNYMKNAASSVSEDLSDGTPLNEISQNTLHPLGLADQNMVMALSTLSEINNLFGITKK</sequence>
<dbReference type="AlphaFoldDB" id="A0AAX2CGK7"/>